<dbReference type="EnsemblMetazoa" id="ISCW007818-RA">
    <property type="protein sequence ID" value="ISCW007818-PA"/>
    <property type="gene ID" value="ISCW007818"/>
</dbReference>
<dbReference type="EMBL" id="ABJB010990973">
    <property type="status" value="NOT_ANNOTATED_CDS"/>
    <property type="molecule type" value="Genomic_DNA"/>
</dbReference>
<dbReference type="STRING" id="6945.B7PUN6"/>
<dbReference type="EMBL" id="ABJB010009938">
    <property type="status" value="NOT_ANNOTATED_CDS"/>
    <property type="molecule type" value="Genomic_DNA"/>
</dbReference>
<dbReference type="InterPro" id="IPR051266">
    <property type="entry name" value="CLCR"/>
</dbReference>
<proteinExistence type="predicted"/>
<feature type="transmembrane region" description="Helical" evidence="1">
    <location>
        <begin position="780"/>
        <end position="798"/>
    </location>
</feature>
<keyword evidence="1" id="KW-0472">Membrane</keyword>
<dbReference type="VEuPathDB" id="VectorBase:ISCP_007034"/>
<dbReference type="EMBL" id="ABJB010850843">
    <property type="status" value="NOT_ANNOTATED_CDS"/>
    <property type="molecule type" value="Genomic_DNA"/>
</dbReference>
<dbReference type="Pfam" id="PF08434">
    <property type="entry name" value="CLCA"/>
    <property type="match status" value="1"/>
</dbReference>
<gene>
    <name evidence="4" type="ORF">IscW_ISCW007818</name>
</gene>
<keyword evidence="2" id="KW-0732">Signal</keyword>
<dbReference type="OrthoDB" id="687730at2759"/>
<keyword evidence="1" id="KW-1133">Transmembrane helix</keyword>
<dbReference type="EMBL" id="ABJB010965537">
    <property type="status" value="NOT_ANNOTATED_CDS"/>
    <property type="molecule type" value="Genomic_DNA"/>
</dbReference>
<dbReference type="PaxDb" id="6945-B7PUN6"/>
<dbReference type="EMBL" id="DS793929">
    <property type="protein sequence ID" value="EEC10308.1"/>
    <property type="molecule type" value="Genomic_DNA"/>
</dbReference>
<dbReference type="Proteomes" id="UP000001555">
    <property type="component" value="Unassembled WGS sequence"/>
</dbReference>
<evidence type="ECO:0000256" key="1">
    <source>
        <dbReference type="SAM" id="Phobius"/>
    </source>
</evidence>
<feature type="chain" id="PRO_5010959826" evidence="2">
    <location>
        <begin position="21"/>
        <end position="840"/>
    </location>
</feature>
<organism>
    <name type="scientific">Ixodes scapularis</name>
    <name type="common">Black-legged tick</name>
    <name type="synonym">Deer tick</name>
    <dbReference type="NCBI Taxonomy" id="6945"/>
    <lineage>
        <taxon>Eukaryota</taxon>
        <taxon>Metazoa</taxon>
        <taxon>Ecdysozoa</taxon>
        <taxon>Arthropoda</taxon>
        <taxon>Chelicerata</taxon>
        <taxon>Arachnida</taxon>
        <taxon>Acari</taxon>
        <taxon>Parasitiformes</taxon>
        <taxon>Ixodida</taxon>
        <taxon>Ixodoidea</taxon>
        <taxon>Ixodidae</taxon>
        <taxon>Ixodinae</taxon>
        <taxon>Ixodes</taxon>
    </lineage>
</organism>
<dbReference type="EMBL" id="ABJB010044017">
    <property type="status" value="NOT_ANNOTATED_CDS"/>
    <property type="molecule type" value="Genomic_DNA"/>
</dbReference>
<evidence type="ECO:0000256" key="2">
    <source>
        <dbReference type="SAM" id="SignalP"/>
    </source>
</evidence>
<feature type="signal peptide" evidence="2">
    <location>
        <begin position="1"/>
        <end position="20"/>
    </location>
</feature>
<dbReference type="AlphaFoldDB" id="B7PUN6"/>
<dbReference type="VEuPathDB" id="VectorBase:ISCW007818"/>
<accession>B7PUN6</accession>
<feature type="transmembrane region" description="Helical" evidence="1">
    <location>
        <begin position="745"/>
        <end position="768"/>
    </location>
</feature>
<dbReference type="Pfam" id="PF00092">
    <property type="entry name" value="VWA"/>
    <property type="match status" value="1"/>
</dbReference>
<dbReference type="PANTHER" id="PTHR10579:SF177">
    <property type="entry name" value="CALCIUM-ACTIVATED CHLORIDE CHANNEL REGULATOR 4-LIKE PROTEIN"/>
    <property type="match status" value="1"/>
</dbReference>
<keyword evidence="1" id="KW-0812">Transmembrane</keyword>
<keyword evidence="6" id="KW-1185">Reference proteome</keyword>
<dbReference type="PROSITE" id="PS50234">
    <property type="entry name" value="VWFA"/>
    <property type="match status" value="1"/>
</dbReference>
<evidence type="ECO:0000313" key="4">
    <source>
        <dbReference type="EMBL" id="EEC10308.1"/>
    </source>
</evidence>
<reference evidence="4 6" key="1">
    <citation type="submission" date="2008-03" db="EMBL/GenBank/DDBJ databases">
        <title>Annotation of Ixodes scapularis.</title>
        <authorList>
            <consortium name="Ixodes scapularis Genome Project Consortium"/>
            <person name="Caler E."/>
            <person name="Hannick L.I."/>
            <person name="Bidwell S."/>
            <person name="Joardar V."/>
            <person name="Thiagarajan M."/>
            <person name="Amedeo P."/>
            <person name="Galinsky K.J."/>
            <person name="Schobel S."/>
            <person name="Inman J."/>
            <person name="Hostetler J."/>
            <person name="Miller J."/>
            <person name="Hammond M."/>
            <person name="Megy K."/>
            <person name="Lawson D."/>
            <person name="Kodira C."/>
            <person name="Sutton G."/>
            <person name="Meyer J."/>
            <person name="Hill C.A."/>
            <person name="Birren B."/>
            <person name="Nene V."/>
            <person name="Collins F."/>
            <person name="Alarcon-Chaidez F."/>
            <person name="Wikel S."/>
            <person name="Strausberg R."/>
        </authorList>
    </citation>
    <scope>NUCLEOTIDE SEQUENCE [LARGE SCALE GENOMIC DNA]</scope>
    <source>
        <strain evidence="6">Wikel</strain>
        <strain evidence="4">Wikel colony</strain>
    </source>
</reference>
<dbReference type="EMBL" id="ABJB011091073">
    <property type="status" value="NOT_ANNOTATED_CDS"/>
    <property type="molecule type" value="Genomic_DNA"/>
</dbReference>
<feature type="transmembrane region" description="Helical" evidence="1">
    <location>
        <begin position="703"/>
        <end position="725"/>
    </location>
</feature>
<dbReference type="EMBL" id="ABJB010565250">
    <property type="status" value="NOT_ANNOTATED_CDS"/>
    <property type="molecule type" value="Genomic_DNA"/>
</dbReference>
<feature type="domain" description="VWFA" evidence="3">
    <location>
        <begin position="172"/>
        <end position="309"/>
    </location>
</feature>
<evidence type="ECO:0000313" key="6">
    <source>
        <dbReference type="Proteomes" id="UP000001555"/>
    </source>
</evidence>
<dbReference type="VEuPathDB" id="VectorBase:ISCI007818"/>
<sequence>AMTPLVFITLVVVLLWCADAATVDKKDGGYENVVAAIGKDVVYHKDIIVNLKRQATRCTEEIRANMSEIPGSHCPQDDACMAEEAECNVTFFQANPQAKASIMFLPYIDGISQFCDNDTHNPDALNLQNGRYGGRSTWDVITKHDDYVNNRIGFLRHSFAHLIRHVINDGENVAIVQFNSSGKILQDLKEVKDIATREALVQKVEQFSLGDYTCIGCGLETGIEVLESKSMLANGGTIILISDGEENKGPWIAEELPRLLAKGVIVHTFALGPSAEVKLHDMTLQTGGTAYFFPDYQKNIIASMGISFILSTSSHLEDSQKPVFHSKEPKSALTGRGWHTYKLNKNLNDNLDLGNFTVHFNKVWTSEALPAEWKEGRVELIPKPEKQLSLNNRRPISLTPCIRRSDISQHIRSQKHKNAEKARSVSASASSYFLQHSDADKVAAAEALFVYHTIRHGQTFRSNDCTSQLIKKLFQPNYCSADLTADDGEYSAYFTQYQGKGRYSVRTDVTLDPSARMGPARPGKQMPPLGRLRAAESRTEPGKRCTSSNTSAECEKEAMKKVVMSSAYFRGRLKAQAPLVDSTIKMIAYAGAFQMRNASDPKNLPPDRVRDLAVKDVKRTSGNIVATVSWTSTGAYLDSGKAKSLDLRASLNSGELIYKFQNARQITKEDVLGGFLTPQDPYSLWSPNQVPKAPGGAMSSVRVYIGSVPGILNIWQVVLCFAVVLKLMADNYRPDEVYALRLDVLMLLMASFSLFVTSLLMLVGVLIGTLDLQYSPLYRLHYVLTASLYIPCTLVFAYKQTGAHATREVLLTVGLAIANCSTFLGSAVIAYQPVFCPYRY</sequence>
<feature type="non-terminal residue" evidence="4">
    <location>
        <position position="1"/>
    </location>
</feature>
<protein>
    <submittedName>
        <fullName evidence="4 5">Calcium activated chlorine channel, putative</fullName>
    </submittedName>
</protein>
<dbReference type="InterPro" id="IPR013642">
    <property type="entry name" value="CLCA_N"/>
</dbReference>
<dbReference type="EMBL" id="ABJB010692936">
    <property type="status" value="NOT_ANNOTATED_CDS"/>
    <property type="molecule type" value="Genomic_DNA"/>
</dbReference>
<dbReference type="EMBL" id="ABJB010307223">
    <property type="status" value="NOT_ANNOTATED_CDS"/>
    <property type="molecule type" value="Genomic_DNA"/>
</dbReference>
<reference evidence="5" key="2">
    <citation type="submission" date="2020-05" db="UniProtKB">
        <authorList>
            <consortium name="EnsemblMetazoa"/>
        </authorList>
    </citation>
    <scope>IDENTIFICATION</scope>
    <source>
        <strain evidence="5">wikel</strain>
    </source>
</reference>
<dbReference type="EMBL" id="ABJB010853798">
    <property type="status" value="NOT_ANNOTATED_CDS"/>
    <property type="molecule type" value="Genomic_DNA"/>
</dbReference>
<dbReference type="CDD" id="cd00198">
    <property type="entry name" value="vWFA"/>
    <property type="match status" value="1"/>
</dbReference>
<name>B7PUN6_IXOSC</name>
<feature type="transmembrane region" description="Helical" evidence="1">
    <location>
        <begin position="810"/>
        <end position="831"/>
    </location>
</feature>
<dbReference type="InterPro" id="IPR036465">
    <property type="entry name" value="vWFA_dom_sf"/>
</dbReference>
<dbReference type="SUPFAM" id="SSF53300">
    <property type="entry name" value="vWA-like"/>
    <property type="match status" value="1"/>
</dbReference>
<evidence type="ECO:0000313" key="5">
    <source>
        <dbReference type="EnsemblMetazoa" id="ISCW007818-PA"/>
    </source>
</evidence>
<dbReference type="Gene3D" id="3.40.50.410">
    <property type="entry name" value="von Willebrand factor, type A domain"/>
    <property type="match status" value="1"/>
</dbReference>
<dbReference type="InterPro" id="IPR002035">
    <property type="entry name" value="VWF_A"/>
</dbReference>
<evidence type="ECO:0000259" key="3">
    <source>
        <dbReference type="PROSITE" id="PS50234"/>
    </source>
</evidence>
<dbReference type="VEuPathDB" id="VectorBase:ISCP_031169"/>
<dbReference type="HOGENOM" id="CLU_338784_0_0_1"/>
<dbReference type="GO" id="GO:0032991">
    <property type="term" value="C:protein-containing complex"/>
    <property type="evidence" value="ECO:0007669"/>
    <property type="project" value="UniProtKB-ARBA"/>
</dbReference>
<dbReference type="PANTHER" id="PTHR10579">
    <property type="entry name" value="CALCIUM-ACTIVATED CHLORIDE CHANNEL REGULATOR"/>
    <property type="match status" value="1"/>
</dbReference>